<dbReference type="PANTHER" id="PTHR42865">
    <property type="entry name" value="PROTON/GLUTAMATE-ASPARTATE SYMPORTER"/>
    <property type="match status" value="1"/>
</dbReference>
<feature type="transmembrane region" description="Helical" evidence="8">
    <location>
        <begin position="198"/>
        <end position="216"/>
    </location>
</feature>
<dbReference type="Pfam" id="PF00375">
    <property type="entry name" value="SDF"/>
    <property type="match status" value="1"/>
</dbReference>
<feature type="transmembrane region" description="Helical" evidence="8">
    <location>
        <begin position="357"/>
        <end position="381"/>
    </location>
</feature>
<evidence type="ECO:0000256" key="2">
    <source>
        <dbReference type="ARBA" id="ARBA00022448"/>
    </source>
</evidence>
<dbReference type="PRINTS" id="PR00173">
    <property type="entry name" value="EDTRNSPORT"/>
</dbReference>
<evidence type="ECO:0000256" key="3">
    <source>
        <dbReference type="ARBA" id="ARBA00022475"/>
    </source>
</evidence>
<dbReference type="Gene3D" id="1.10.3860.10">
    <property type="entry name" value="Sodium:dicarboxylate symporter"/>
    <property type="match status" value="1"/>
</dbReference>
<comment type="caution">
    <text evidence="9">The sequence shown here is derived from an EMBL/GenBank/DDBJ whole genome shotgun (WGS) entry which is preliminary data.</text>
</comment>
<evidence type="ECO:0000313" key="10">
    <source>
        <dbReference type="Proteomes" id="UP001203058"/>
    </source>
</evidence>
<comment type="subcellular location">
    <subcellularLocation>
        <location evidence="1">Cell membrane</location>
        <topology evidence="1">Multi-pass membrane protein</topology>
    </subcellularLocation>
</comment>
<dbReference type="InterPro" id="IPR036458">
    <property type="entry name" value="Na:dicarbo_symporter_sf"/>
</dbReference>
<feature type="transmembrane region" description="Helical" evidence="8">
    <location>
        <begin position="157"/>
        <end position="177"/>
    </location>
</feature>
<protein>
    <submittedName>
        <fullName evidence="9">Dicarboxylate/amino acid:cation symporter</fullName>
    </submittedName>
</protein>
<keyword evidence="3" id="KW-1003">Cell membrane</keyword>
<dbReference type="Proteomes" id="UP001203058">
    <property type="component" value="Unassembled WGS sequence"/>
</dbReference>
<dbReference type="EMBL" id="JAKZHW010000001">
    <property type="protein sequence ID" value="MCH8615586.1"/>
    <property type="molecule type" value="Genomic_DNA"/>
</dbReference>
<keyword evidence="2" id="KW-0813">Transport</keyword>
<organism evidence="9 10">
    <name type="scientific">Sphingomonas telluris</name>
    <dbReference type="NCBI Taxonomy" id="2907998"/>
    <lineage>
        <taxon>Bacteria</taxon>
        <taxon>Pseudomonadati</taxon>
        <taxon>Pseudomonadota</taxon>
        <taxon>Alphaproteobacteria</taxon>
        <taxon>Sphingomonadales</taxon>
        <taxon>Sphingomonadaceae</taxon>
        <taxon>Sphingomonas</taxon>
    </lineage>
</organism>
<evidence type="ECO:0000256" key="7">
    <source>
        <dbReference type="SAM" id="MobiDB-lite"/>
    </source>
</evidence>
<keyword evidence="5 8" id="KW-1133">Transmembrane helix</keyword>
<feature type="transmembrane region" description="Helical" evidence="8">
    <location>
        <begin position="41"/>
        <end position="68"/>
    </location>
</feature>
<dbReference type="PANTHER" id="PTHR42865:SF7">
    <property type="entry name" value="PROTON_GLUTAMATE-ASPARTATE SYMPORTER"/>
    <property type="match status" value="1"/>
</dbReference>
<accession>A0ABS9VKU1</accession>
<gene>
    <name evidence="9" type="ORF">LZ016_05670</name>
</gene>
<evidence type="ECO:0000313" key="9">
    <source>
        <dbReference type="EMBL" id="MCH8615586.1"/>
    </source>
</evidence>
<keyword evidence="6 8" id="KW-0472">Membrane</keyword>
<feature type="transmembrane region" description="Helical" evidence="8">
    <location>
        <begin position="318"/>
        <end position="345"/>
    </location>
</feature>
<dbReference type="SUPFAM" id="SSF118215">
    <property type="entry name" value="Proton glutamate symport protein"/>
    <property type="match status" value="1"/>
</dbReference>
<evidence type="ECO:0000256" key="4">
    <source>
        <dbReference type="ARBA" id="ARBA00022692"/>
    </source>
</evidence>
<name>A0ABS9VKU1_9SPHN</name>
<keyword evidence="10" id="KW-1185">Reference proteome</keyword>
<proteinExistence type="predicted"/>
<evidence type="ECO:0000256" key="6">
    <source>
        <dbReference type="ARBA" id="ARBA00023136"/>
    </source>
</evidence>
<evidence type="ECO:0000256" key="5">
    <source>
        <dbReference type="ARBA" id="ARBA00022989"/>
    </source>
</evidence>
<dbReference type="RefSeq" id="WP_241446389.1">
    <property type="nucleotide sequence ID" value="NZ_JAKZHW010000001.1"/>
</dbReference>
<evidence type="ECO:0000256" key="1">
    <source>
        <dbReference type="ARBA" id="ARBA00004651"/>
    </source>
</evidence>
<reference evidence="9 10" key="1">
    <citation type="submission" date="2022-03" db="EMBL/GenBank/DDBJ databases">
        <authorList>
            <person name="Jo J.-H."/>
            <person name="Im W.-T."/>
        </authorList>
    </citation>
    <scope>NUCLEOTIDE SEQUENCE [LARGE SCALE GENOMIC DNA]</scope>
    <source>
        <strain evidence="9 10">SM33</strain>
    </source>
</reference>
<feature type="transmembrane region" description="Helical" evidence="8">
    <location>
        <begin position="231"/>
        <end position="252"/>
    </location>
</feature>
<keyword evidence="4 8" id="KW-0812">Transmembrane</keyword>
<evidence type="ECO:0000256" key="8">
    <source>
        <dbReference type="SAM" id="Phobius"/>
    </source>
</evidence>
<feature type="transmembrane region" description="Helical" evidence="8">
    <location>
        <begin position="89"/>
        <end position="110"/>
    </location>
</feature>
<feature type="region of interest" description="Disordered" evidence="7">
    <location>
        <begin position="414"/>
        <end position="438"/>
    </location>
</feature>
<dbReference type="InterPro" id="IPR001991">
    <property type="entry name" value="Na-dicarboxylate_symporter"/>
</dbReference>
<sequence>MAKKLTRFILLALLLGVIAGWAINAAIDDGSLQSAEQLKQIADYLSIVTALFLRLIKMIIAPLVFSTLVAGIAHMGDIAALGRVGLRSVTWFILASLVSLTLGLILVNLLQPGVGLNLPLPPATAASGVETAAFNLKDFVTHLVPASIFEAMSTNEILPIVIFSIFFGVALTAVGDAGKPIVRGVEALVKVMLQVTDYVMRFAPFAVFTAVTSSIAEKGPEILITFGKFVGSFYLGLAILWALLIAAAFVIVGPRVKHLVRYIRDPIVLAFSTASSEAAYPRTLEALDRFGVPPRIASFVLPLGYSFNLDGSMMYMTFATIFIAQAYGIDLTIGQEITMLLVLMITSKGMAGVPRASLVVIAATMSMFKIPEAGLLLILAVDHFLDMGRSATNVVGNAVASAVVAKWEGDLDPEAPADIEPPHAPSHVARTAPIDDHF</sequence>